<dbReference type="EMBL" id="FKIF01000008">
    <property type="protein sequence ID" value="SAI72650.1"/>
    <property type="molecule type" value="Genomic_DNA"/>
</dbReference>
<reference evidence="4 5" key="1">
    <citation type="submission" date="2016-04" db="EMBL/GenBank/DDBJ databases">
        <authorList>
            <consortium name="Pathogen Informatics"/>
        </authorList>
    </citation>
    <scope>NUCLEOTIDE SEQUENCE [LARGE SCALE GENOMIC DNA]</scope>
    <source>
        <strain evidence="4 5">H050680373</strain>
    </source>
</reference>
<dbReference type="EC" id="3.1.1.1" evidence="4"/>
<proteinExistence type="predicted"/>
<dbReference type="Pfam" id="PF07859">
    <property type="entry name" value="Abhydrolase_3"/>
    <property type="match status" value="1"/>
</dbReference>
<evidence type="ECO:0000256" key="2">
    <source>
        <dbReference type="SAM" id="MobiDB-lite"/>
    </source>
</evidence>
<dbReference type="GO" id="GO:0106435">
    <property type="term" value="F:carboxylesterase activity"/>
    <property type="evidence" value="ECO:0007669"/>
    <property type="project" value="UniProtKB-EC"/>
</dbReference>
<dbReference type="RefSeq" id="WP_066131466.1">
    <property type="nucleotide sequence ID" value="NZ_FKIF01000008.1"/>
</dbReference>
<dbReference type="PANTHER" id="PTHR48081">
    <property type="entry name" value="AB HYDROLASE SUPERFAMILY PROTEIN C4A8.06C"/>
    <property type="match status" value="1"/>
</dbReference>
<dbReference type="InterPro" id="IPR050300">
    <property type="entry name" value="GDXG_lipolytic_enzyme"/>
</dbReference>
<dbReference type="STRING" id="288768.SAMEA3906486_04190"/>
<keyword evidence="5" id="KW-1185">Reference proteome</keyword>
<dbReference type="AlphaFoldDB" id="A0A157SQB5"/>
<gene>
    <name evidence="4" type="ORF">SAMEA3906486_04190</name>
</gene>
<dbReference type="OrthoDB" id="9771666at2"/>
<evidence type="ECO:0000313" key="4">
    <source>
        <dbReference type="EMBL" id="SAI72650.1"/>
    </source>
</evidence>
<evidence type="ECO:0000259" key="3">
    <source>
        <dbReference type="Pfam" id="PF07859"/>
    </source>
</evidence>
<dbReference type="InterPro" id="IPR029058">
    <property type="entry name" value="AB_hydrolase_fold"/>
</dbReference>
<feature type="domain" description="Alpha/beta hydrolase fold-3" evidence="3">
    <location>
        <begin position="90"/>
        <end position="206"/>
    </location>
</feature>
<dbReference type="SUPFAM" id="SSF53474">
    <property type="entry name" value="alpha/beta-Hydrolases"/>
    <property type="match status" value="1"/>
</dbReference>
<keyword evidence="1 4" id="KW-0378">Hydrolase</keyword>
<feature type="region of interest" description="Disordered" evidence="2">
    <location>
        <begin position="301"/>
        <end position="325"/>
    </location>
</feature>
<dbReference type="InterPro" id="IPR013094">
    <property type="entry name" value="AB_hydrolase_3"/>
</dbReference>
<accession>A0A157SQB5</accession>
<organism evidence="4 5">
    <name type="scientific">Bordetella ansorpii</name>
    <dbReference type="NCBI Taxonomy" id="288768"/>
    <lineage>
        <taxon>Bacteria</taxon>
        <taxon>Pseudomonadati</taxon>
        <taxon>Pseudomonadota</taxon>
        <taxon>Betaproteobacteria</taxon>
        <taxon>Burkholderiales</taxon>
        <taxon>Alcaligenaceae</taxon>
        <taxon>Bordetella</taxon>
    </lineage>
</organism>
<evidence type="ECO:0000313" key="5">
    <source>
        <dbReference type="Proteomes" id="UP000076848"/>
    </source>
</evidence>
<dbReference type="PANTHER" id="PTHR48081:SF33">
    <property type="entry name" value="KYNURENINE FORMAMIDASE"/>
    <property type="match status" value="1"/>
</dbReference>
<protein>
    <submittedName>
        <fullName evidence="4">Esterase/lipase</fullName>
        <ecNumber evidence="4">3.1.1.1</ecNumber>
    </submittedName>
</protein>
<dbReference type="Proteomes" id="UP000076848">
    <property type="component" value="Unassembled WGS sequence"/>
</dbReference>
<name>A0A157SQB5_9BORD</name>
<evidence type="ECO:0000256" key="1">
    <source>
        <dbReference type="ARBA" id="ARBA00022801"/>
    </source>
</evidence>
<dbReference type="Gene3D" id="3.40.50.1820">
    <property type="entry name" value="alpha/beta hydrolase"/>
    <property type="match status" value="1"/>
</dbReference>
<sequence>MSLVYRQFDATALDMQYNARATVPHVESILKQYADESRRARDTLPCALNLPYGDHPDETLDVFPAARDSPAPGCPAPGCPAPGCPAPVFIYIHGGYWRALGKDDSSSMAPAFTRAGAVVVAVNYSLAPAVTLDRIVDQVRRAVAWVQRNIAAHGGDPGRLHVGGSSAGGHLCGMLLACGWQRELGLPGDVIRGALLLSGLYDLTPLVHTHINQWMRMTPADAARNSPDRLVPDHGCPIVVSYGEHETDEFKRQSNDYLQAWQARGFPGRYVPAPGLNHFDIVLDLGRPGSPLAQAMFEQMGLSRTGQPDTGRPEPDRPSSSRTAS</sequence>